<feature type="compositionally biased region" description="Basic and acidic residues" evidence="1">
    <location>
        <begin position="237"/>
        <end position="246"/>
    </location>
</feature>
<name>A0A1D1UQP8_RAMVA</name>
<dbReference type="EMBL" id="BDGG01000001">
    <property type="protein sequence ID" value="GAU90725.1"/>
    <property type="molecule type" value="Genomic_DNA"/>
</dbReference>
<accession>A0A1D1UQP8</accession>
<feature type="region of interest" description="Disordered" evidence="1">
    <location>
        <begin position="80"/>
        <end position="173"/>
    </location>
</feature>
<organism evidence="2 3">
    <name type="scientific">Ramazzottius varieornatus</name>
    <name type="common">Water bear</name>
    <name type="synonym">Tardigrade</name>
    <dbReference type="NCBI Taxonomy" id="947166"/>
    <lineage>
        <taxon>Eukaryota</taxon>
        <taxon>Metazoa</taxon>
        <taxon>Ecdysozoa</taxon>
        <taxon>Tardigrada</taxon>
        <taxon>Eutardigrada</taxon>
        <taxon>Parachela</taxon>
        <taxon>Hypsibioidea</taxon>
        <taxon>Ramazzottiidae</taxon>
        <taxon>Ramazzottius</taxon>
    </lineage>
</organism>
<dbReference type="AlphaFoldDB" id="A0A1D1UQP8"/>
<protein>
    <submittedName>
        <fullName evidence="2">Uncharacterized protein</fullName>
    </submittedName>
</protein>
<reference evidence="2 3" key="1">
    <citation type="journal article" date="2016" name="Nat. Commun.">
        <title>Extremotolerant tardigrade genome and improved radiotolerance of human cultured cells by tardigrade-unique protein.</title>
        <authorList>
            <person name="Hashimoto T."/>
            <person name="Horikawa D.D."/>
            <person name="Saito Y."/>
            <person name="Kuwahara H."/>
            <person name="Kozuka-Hata H."/>
            <person name="Shin-I T."/>
            <person name="Minakuchi Y."/>
            <person name="Ohishi K."/>
            <person name="Motoyama A."/>
            <person name="Aizu T."/>
            <person name="Enomoto A."/>
            <person name="Kondo K."/>
            <person name="Tanaka S."/>
            <person name="Hara Y."/>
            <person name="Koshikawa S."/>
            <person name="Sagara H."/>
            <person name="Miura T."/>
            <person name="Yokobori S."/>
            <person name="Miyagawa K."/>
            <person name="Suzuki Y."/>
            <person name="Kubo T."/>
            <person name="Oyama M."/>
            <person name="Kohara Y."/>
            <person name="Fujiyama A."/>
            <person name="Arakawa K."/>
            <person name="Katayama T."/>
            <person name="Toyoda A."/>
            <person name="Kunieda T."/>
        </authorList>
    </citation>
    <scope>NUCLEOTIDE SEQUENCE [LARGE SCALE GENOMIC DNA]</scope>
    <source>
        <strain evidence="2 3">YOKOZUNA-1</strain>
    </source>
</reference>
<feature type="compositionally biased region" description="Pro residues" evidence="1">
    <location>
        <begin position="84"/>
        <end position="105"/>
    </location>
</feature>
<evidence type="ECO:0000313" key="3">
    <source>
        <dbReference type="Proteomes" id="UP000186922"/>
    </source>
</evidence>
<gene>
    <name evidence="2" type="primary">RvY_03103-1</name>
    <name evidence="2" type="synonym">RvY_03103.1</name>
    <name evidence="2" type="ORF">RvY_03103</name>
</gene>
<sequence length="278" mass="30858">MQTLYVVPKNIAMANWPDRQSNRKQIKDTLAFIQEKPEAVEIMALDQLTERTLGNPMMTEWEKALALSDNLQKFTALKAQTSPEQPPPIAFQTGPPLPPPPPPIPNYLLNPGIRGKPKPHSAPVTALRHPEGPPPHVPDDYAPQMEVEHPRQKNLRKRTLSESPGSSPVATDKGAPLLYIVSGERLTGHDAATARAQSTRTLKPARKRGIREVEPIEVSDSCYETPDRRTRGKTKKKAVEKAEKAKRGWQGTKDIRRAAILDNIKTTAGVRVLGKQQQ</sequence>
<evidence type="ECO:0000313" key="2">
    <source>
        <dbReference type="EMBL" id="GAU90725.1"/>
    </source>
</evidence>
<dbReference type="Proteomes" id="UP000186922">
    <property type="component" value="Unassembled WGS sequence"/>
</dbReference>
<evidence type="ECO:0000256" key="1">
    <source>
        <dbReference type="SAM" id="MobiDB-lite"/>
    </source>
</evidence>
<keyword evidence="3" id="KW-1185">Reference proteome</keyword>
<proteinExistence type="predicted"/>
<feature type="region of interest" description="Disordered" evidence="1">
    <location>
        <begin position="221"/>
        <end position="250"/>
    </location>
</feature>
<comment type="caution">
    <text evidence="2">The sequence shown here is derived from an EMBL/GenBank/DDBJ whole genome shotgun (WGS) entry which is preliminary data.</text>
</comment>